<keyword evidence="1" id="KW-1133">Transmembrane helix</keyword>
<feature type="transmembrane region" description="Helical" evidence="1">
    <location>
        <begin position="1010"/>
        <end position="1026"/>
    </location>
</feature>
<organism evidence="2 3">
    <name type="scientific">Luteolibacter pohnpeiensis</name>
    <dbReference type="NCBI Taxonomy" id="454153"/>
    <lineage>
        <taxon>Bacteria</taxon>
        <taxon>Pseudomonadati</taxon>
        <taxon>Verrucomicrobiota</taxon>
        <taxon>Verrucomicrobiia</taxon>
        <taxon>Verrucomicrobiales</taxon>
        <taxon>Verrucomicrobiaceae</taxon>
        <taxon>Luteolibacter</taxon>
    </lineage>
</organism>
<evidence type="ECO:0000313" key="2">
    <source>
        <dbReference type="EMBL" id="MBK1884434.1"/>
    </source>
</evidence>
<evidence type="ECO:0000256" key="1">
    <source>
        <dbReference type="SAM" id="Phobius"/>
    </source>
</evidence>
<accession>A0A934VYE0</accession>
<keyword evidence="1" id="KW-0472">Membrane</keyword>
<comment type="caution">
    <text evidence="2">The sequence shown here is derived from an EMBL/GenBank/DDBJ whole genome shotgun (WGS) entry which is preliminary data.</text>
</comment>
<dbReference type="EMBL" id="JAENIJ010000049">
    <property type="protein sequence ID" value="MBK1884434.1"/>
    <property type="molecule type" value="Genomic_DNA"/>
</dbReference>
<dbReference type="Proteomes" id="UP000603141">
    <property type="component" value="Unassembled WGS sequence"/>
</dbReference>
<sequence>MANPTIGNGVVVLPVNDYNAPLPSFYGVRSTTEVRAEKNVVVGKHRVEFKIFQGNPEILEIGLGGDGEIDKVEGAWINDWSVRTNADGARFLSIRPKELDLRQPNVISVESRTSVHDGRFKVLLPSSAGSSSFTGEVHLTAVDGVEVQLNQSDGLRPLSVSQGIGFIGDGAGLLDISVIDSGPDAGGAILKEVMLTGTCAPDGESVDFDLTGLIHSQKEGATVDVLTGNGAIANGVAGDGWHLELRRANVGYDHVLIAEREGDIPFRIEFQAPVEHDKEWSSLNFSVPGGVIIPIQIRGLDRLVVFDPKRAVVPKWSHDAAEFATGFLAANGSAELAWKQDTNIRKQALVFSSEAVTDIQVGSGLVKQKSNLNIKVLQGEMPGMTCQLFGKAEVMAVRGDGLRTWSVREQDGIRLIELEFSQPMKESIHLSMDLQTSMSGFPARVDGVRVVPVGALRHSGWLRLRNDGAVRSDVVDHKGLIQISADSFPMHDEVPAGLVYRFPSAEYQYVVAAHQVLPEVGVTEVSVYHLDETDRRIESQLELDIREASIRDWELEIPDGYSVAGLGGSSVQDYTLGENLKNGMRKLKILFNQPLFGRQLIALNLEKNDPAAAGDWLLQPLEFPDAKSRRGYIGATAAAGYRLAIGETSGGTEVPVTFFPRKIPALQQAFRLKEESWKLQLQVEALGQSVQADVFHLYSLKSGSAYGSVLMNFFVVGAPVSEWKIAVPESIGNIEVTGQSVGRDWRRQGTELIVPLSRPVSGAVTLLVTFEQPMSAAGGEISPGEVRPLGVQSERGYIQVVSPLQVDYEVARSEGSLLKLEATELPPEFRILSSAQTLEAWQYTSRDFQIGMQIHWYEQGETVEQVADFVKLSTHVSRDGEWVTNARYFIKSKGQTGLRMLLPDHAILWKCEVAGESVHARQDDGQILIPVEVKSDPNELIEVVVQYGAKSKNSDKIHLIAPILESPLVLGEWMVTADEGRVLNPKSGNAEQIGFSAAGTGWSWMRSRKLPVFTLISIFLLMWYFRDHRVGVVLGLIGAFGALVFGLIAAKIPQAGLQSLEYTTPVLNARDSIFVEIANVQPWKSEFSLPAISCLLLGAAIIGISLYKKWRIVKWIGILTFGMGVLSLHHGAMIIFLLIAILMAARCLPRTIAIIRPLLRKKASVISVWTLVFLSLSMLQARSEEHRPAESIQQEWRMEGGRVQAKLSITMRGEVGDRYLLLNQPAVVTSFDSNSSHLLKVGTAYLIELDSVGLSQASVNFEMAPGDSSDLWLVPTGPAVMQILQIRRPGAGWEFYSDQAAKITPLDGDAANQESGAVITLNPSDHIMIGMRPMARDVSKESLKFFVESQDLFVADAGVVTGQHHFDIKPTQGRLQTLSIHLPKNFAVADVDAGPIGSWAFDPSTQELNLVLEPFQDHPFGFNITTQCGIASLPSDLVLQPLRVKEAAGEVGLLGIVYGDGVQGDLMPQVGLTKVDPGDFRIGGNDRGRPQQVFRYSGEKAEGLLRLTNVEPDLRSDIWQVISLGEDRLVVSTDLTVDISKAGVFKLELSLPADLDIESVTGEGMDHWSESHDGEKRLLIIYLTEKSIGRRMFSLTMSGAAVPSTENWEVPKLSLRNTSRESGRIVIVPERGLQVRAVDRQKISQIDASELASGTQAKIGKQPGALAYRLLERDWILRLAIGKLDPWITAQVLQDVTLREGQVLSHLSMDYRIENSAVKSVRIRIPGLDEDAAATVRASGTAVADLVRVPDEPELWDVHFQRGIAGNTKVDLEFQRRGTADGVERISTVELMEVRQLTYFVALRAGGRLELSVSKTPSGWQKTDWSVLRAAVSQFTDQMAPALAFRVADADGPLEVAVARHQLAGTKKMRVSAGELTSLISPTGQALTAVDLTMQVVEIGTIRLTLPDGAKLFNVEVNGEGANLVRDANVLLFRVSPPADQQGAAKVRFTYSSSNKSELEGPLLDVPMENLTWRVLVPEGWKFETDGGDFDLKKQSRSGVFRLEDYQSFAVSKRSNDSESAVAMLDKASAWMRSGDQEKASAAFDNALKSNRLDEASNEDARIQLRQLRMQQAMLGLNTRRQKVLMDQNLEGGENVQIEQAAESNPLLRGAVNFDPKDFDRAISGNSADENAALKEIAARIVAQQLAAEPARQGLEVTIPEHGTVLTFGRSIQIAGDEPMKMKMKLEKKSQGGLWVGLAACVVFGLVGGTRFRHH</sequence>
<reference evidence="2" key="1">
    <citation type="submission" date="2021-01" db="EMBL/GenBank/DDBJ databases">
        <title>Modified the classification status of verrucomicrobia.</title>
        <authorList>
            <person name="Feng X."/>
        </authorList>
    </citation>
    <scope>NUCLEOTIDE SEQUENCE</scope>
    <source>
        <strain evidence="2">KCTC 22041</strain>
    </source>
</reference>
<feature type="transmembrane region" description="Helical" evidence="1">
    <location>
        <begin position="2192"/>
        <end position="2212"/>
    </location>
</feature>
<gene>
    <name evidence="2" type="ORF">JIN85_18605</name>
</gene>
<feature type="transmembrane region" description="Helical" evidence="1">
    <location>
        <begin position="1032"/>
        <end position="1050"/>
    </location>
</feature>
<evidence type="ECO:0000313" key="3">
    <source>
        <dbReference type="Proteomes" id="UP000603141"/>
    </source>
</evidence>
<feature type="transmembrane region" description="Helical" evidence="1">
    <location>
        <begin position="1087"/>
        <end position="1107"/>
    </location>
</feature>
<proteinExistence type="predicted"/>
<keyword evidence="3" id="KW-1185">Reference proteome</keyword>
<protein>
    <submittedName>
        <fullName evidence="2">Uncharacterized protein</fullName>
    </submittedName>
</protein>
<dbReference type="RefSeq" id="WP_200273617.1">
    <property type="nucleotide sequence ID" value="NZ_JAENIJ010000049.1"/>
</dbReference>
<feature type="transmembrane region" description="Helical" evidence="1">
    <location>
        <begin position="1113"/>
        <end position="1142"/>
    </location>
</feature>
<keyword evidence="1" id="KW-0812">Transmembrane</keyword>
<name>A0A934VYE0_9BACT</name>